<dbReference type="InterPro" id="IPR052462">
    <property type="entry name" value="SLIRP/GR-RBP-like"/>
</dbReference>
<evidence type="ECO:0000313" key="4">
    <source>
        <dbReference type="EMBL" id="OAD01008.1"/>
    </source>
</evidence>
<evidence type="ECO:0000259" key="3">
    <source>
        <dbReference type="PROSITE" id="PS50102"/>
    </source>
</evidence>
<dbReference type="PROSITE" id="PS50102">
    <property type="entry name" value="RRM"/>
    <property type="match status" value="1"/>
</dbReference>
<evidence type="ECO:0000256" key="2">
    <source>
        <dbReference type="PROSITE-ProRule" id="PRU00176"/>
    </source>
</evidence>
<dbReference type="SMART" id="SM00360">
    <property type="entry name" value="RRM"/>
    <property type="match status" value="1"/>
</dbReference>
<dbReference type="EMBL" id="AMYB01000006">
    <property type="protein sequence ID" value="OAD01008.1"/>
    <property type="molecule type" value="Genomic_DNA"/>
</dbReference>
<dbReference type="VEuPathDB" id="FungiDB:MUCCIDRAFT_125926"/>
<dbReference type="Pfam" id="PF00076">
    <property type="entry name" value="RRM_1"/>
    <property type="match status" value="1"/>
</dbReference>
<keyword evidence="5" id="KW-1185">Reference proteome</keyword>
<sequence>LYVKNLDPTVDNTDLFNIFRKYGRIVSARVMSNPATGLSKGYGFVSFGKPEEAALALKETDGMQYRTKPMIVAYHEPKKPRQ</sequence>
<dbReference type="InterPro" id="IPR035979">
    <property type="entry name" value="RBD_domain_sf"/>
</dbReference>
<comment type="caution">
    <text evidence="4">The sequence shown here is derived from an EMBL/GenBank/DDBJ whole genome shotgun (WGS) entry which is preliminary data.</text>
</comment>
<dbReference type="GO" id="GO:0003723">
    <property type="term" value="F:RNA binding"/>
    <property type="evidence" value="ECO:0007669"/>
    <property type="project" value="UniProtKB-UniRule"/>
</dbReference>
<dbReference type="OrthoDB" id="6159137at2759"/>
<dbReference type="STRING" id="747725.A0A168JBX8"/>
<dbReference type="InterPro" id="IPR012677">
    <property type="entry name" value="Nucleotide-bd_a/b_plait_sf"/>
</dbReference>
<feature type="domain" description="RRM" evidence="3">
    <location>
        <begin position="1"/>
        <end position="77"/>
    </location>
</feature>
<accession>A0A168JBX8</accession>
<evidence type="ECO:0000313" key="5">
    <source>
        <dbReference type="Proteomes" id="UP000077051"/>
    </source>
</evidence>
<keyword evidence="1 2" id="KW-0694">RNA-binding</keyword>
<feature type="non-terminal residue" evidence="4">
    <location>
        <position position="82"/>
    </location>
</feature>
<dbReference type="Gene3D" id="3.30.70.330">
    <property type="match status" value="1"/>
</dbReference>
<proteinExistence type="predicted"/>
<dbReference type="InterPro" id="IPR000504">
    <property type="entry name" value="RRM_dom"/>
</dbReference>
<name>A0A168JBX8_MUCCL</name>
<protein>
    <recommendedName>
        <fullName evidence="3">RRM domain-containing protein</fullName>
    </recommendedName>
</protein>
<organism evidence="4 5">
    <name type="scientific">Mucor lusitanicus CBS 277.49</name>
    <dbReference type="NCBI Taxonomy" id="747725"/>
    <lineage>
        <taxon>Eukaryota</taxon>
        <taxon>Fungi</taxon>
        <taxon>Fungi incertae sedis</taxon>
        <taxon>Mucoromycota</taxon>
        <taxon>Mucoromycotina</taxon>
        <taxon>Mucoromycetes</taxon>
        <taxon>Mucorales</taxon>
        <taxon>Mucorineae</taxon>
        <taxon>Mucoraceae</taxon>
        <taxon>Mucor</taxon>
    </lineage>
</organism>
<gene>
    <name evidence="4" type="ORF">MUCCIDRAFT_125926</name>
</gene>
<reference evidence="4 5" key="1">
    <citation type="submission" date="2015-06" db="EMBL/GenBank/DDBJ databases">
        <title>Expansion of signal transduction pathways in fungi by whole-genome duplication.</title>
        <authorList>
            <consortium name="DOE Joint Genome Institute"/>
            <person name="Corrochano L.M."/>
            <person name="Kuo A."/>
            <person name="Marcet-Houben M."/>
            <person name="Polaino S."/>
            <person name="Salamov A."/>
            <person name="Villalobos J.M."/>
            <person name="Alvarez M.I."/>
            <person name="Avalos J."/>
            <person name="Benito E.P."/>
            <person name="Benoit I."/>
            <person name="Burger G."/>
            <person name="Camino L.P."/>
            <person name="Canovas D."/>
            <person name="Cerda-Olmedo E."/>
            <person name="Cheng J.-F."/>
            <person name="Dominguez A."/>
            <person name="Elias M."/>
            <person name="Eslava A.P."/>
            <person name="Glaser F."/>
            <person name="Grimwood J."/>
            <person name="Gutierrez G."/>
            <person name="Heitman J."/>
            <person name="Henrissat B."/>
            <person name="Iturriaga E.A."/>
            <person name="Lang B.F."/>
            <person name="Lavin J.L."/>
            <person name="Lee S."/>
            <person name="Li W."/>
            <person name="Lindquist E."/>
            <person name="Lopez-Garcia S."/>
            <person name="Luque E.M."/>
            <person name="Marcos A.T."/>
            <person name="Martin J."/>
            <person name="Mccluskey K."/>
            <person name="Medina H.R."/>
            <person name="Miralles-Duran A."/>
            <person name="Miyazaki A."/>
            <person name="Munoz-Torres E."/>
            <person name="Oguiza J.A."/>
            <person name="Ohm R."/>
            <person name="Olmedo M."/>
            <person name="Orejas M."/>
            <person name="Ortiz-Castellanos L."/>
            <person name="Pisabarro A.G."/>
            <person name="Rodriguez-Romero J."/>
            <person name="Ruiz-Herrera J."/>
            <person name="Ruiz-Vazquez R."/>
            <person name="Sanz C."/>
            <person name="Schackwitz W."/>
            <person name="Schmutz J."/>
            <person name="Shahriari M."/>
            <person name="Shelest E."/>
            <person name="Silva-Franco F."/>
            <person name="Soanes D."/>
            <person name="Syed K."/>
            <person name="Tagua V.G."/>
            <person name="Talbot N.J."/>
            <person name="Thon M."/>
            <person name="De Vries R.P."/>
            <person name="Wiebenga A."/>
            <person name="Yadav J.S."/>
            <person name="Braun E.L."/>
            <person name="Baker S."/>
            <person name="Garre V."/>
            <person name="Horwitz B."/>
            <person name="Torres-Martinez S."/>
            <person name="Idnurm A."/>
            <person name="Herrera-Estrella A."/>
            <person name="Gabaldon T."/>
            <person name="Grigoriev I.V."/>
        </authorList>
    </citation>
    <scope>NUCLEOTIDE SEQUENCE [LARGE SCALE GENOMIC DNA]</scope>
    <source>
        <strain evidence="4 5">CBS 277.49</strain>
    </source>
</reference>
<dbReference type="Proteomes" id="UP000077051">
    <property type="component" value="Unassembled WGS sequence"/>
</dbReference>
<dbReference type="AlphaFoldDB" id="A0A168JBX8"/>
<dbReference type="SUPFAM" id="SSF54928">
    <property type="entry name" value="RNA-binding domain, RBD"/>
    <property type="match status" value="1"/>
</dbReference>
<dbReference type="PANTHER" id="PTHR48027">
    <property type="entry name" value="HETEROGENEOUS NUCLEAR RIBONUCLEOPROTEIN 87F-RELATED"/>
    <property type="match status" value="1"/>
</dbReference>
<evidence type="ECO:0000256" key="1">
    <source>
        <dbReference type="ARBA" id="ARBA00022884"/>
    </source>
</evidence>
<feature type="non-terminal residue" evidence="4">
    <location>
        <position position="1"/>
    </location>
</feature>